<feature type="region of interest" description="Disordered" evidence="1">
    <location>
        <begin position="825"/>
        <end position="875"/>
    </location>
</feature>
<keyword evidence="3" id="KW-1185">Reference proteome</keyword>
<evidence type="ECO:0000313" key="3">
    <source>
        <dbReference type="Proteomes" id="UP000007151"/>
    </source>
</evidence>
<feature type="region of interest" description="Disordered" evidence="1">
    <location>
        <begin position="191"/>
        <end position="349"/>
    </location>
</feature>
<dbReference type="Proteomes" id="UP000007151">
    <property type="component" value="Unassembled WGS sequence"/>
</dbReference>
<feature type="compositionally biased region" description="Basic and acidic residues" evidence="1">
    <location>
        <begin position="762"/>
        <end position="772"/>
    </location>
</feature>
<dbReference type="STRING" id="278856.A0A212FG56"/>
<evidence type="ECO:0000256" key="1">
    <source>
        <dbReference type="SAM" id="MobiDB-lite"/>
    </source>
</evidence>
<dbReference type="InterPro" id="IPR035979">
    <property type="entry name" value="RBD_domain_sf"/>
</dbReference>
<dbReference type="GO" id="GO:0003676">
    <property type="term" value="F:nucleic acid binding"/>
    <property type="evidence" value="ECO:0007669"/>
    <property type="project" value="InterPro"/>
</dbReference>
<feature type="compositionally biased region" description="Polar residues" evidence="1">
    <location>
        <begin position="142"/>
        <end position="154"/>
    </location>
</feature>
<dbReference type="EMBL" id="AGBW02008715">
    <property type="protein sequence ID" value="OWR52710.1"/>
    <property type="molecule type" value="Genomic_DNA"/>
</dbReference>
<feature type="region of interest" description="Disordered" evidence="1">
    <location>
        <begin position="135"/>
        <end position="154"/>
    </location>
</feature>
<dbReference type="KEGG" id="dpl:KGM_202538"/>
<feature type="region of interest" description="Disordered" evidence="1">
    <location>
        <begin position="746"/>
        <end position="773"/>
    </location>
</feature>
<feature type="region of interest" description="Disordered" evidence="1">
    <location>
        <begin position="892"/>
        <end position="931"/>
    </location>
</feature>
<evidence type="ECO:0000313" key="2">
    <source>
        <dbReference type="EMBL" id="OWR52710.1"/>
    </source>
</evidence>
<dbReference type="SUPFAM" id="SSF54928">
    <property type="entry name" value="RNA-binding domain, RBD"/>
    <property type="match status" value="1"/>
</dbReference>
<gene>
    <name evidence="2" type="ORF">KGM_202538</name>
</gene>
<feature type="compositionally biased region" description="Basic and acidic residues" evidence="1">
    <location>
        <begin position="231"/>
        <end position="319"/>
    </location>
</feature>
<sequence>MLLIIHNLPKEAGYIDIKQLIQDQCGLSEAILDNLLDEGNRKRITVGLAEEEDAAILMRKLNGTLYKNRVLYVEDVRQKKYTSQSYQTVIPSGLQPPALKAPIQYPLQPESSNMMGVNFSNMPYYMTQVSSTIMNHDKPQDTRSNSNQQPFQNTPSEYQALNQWSYPMNILCANKIQDPASLNVPQIYDSYQNDRDISNSRRPDNQTNYRENKSPPSKRHESFGNFSQRNSRADGKMNSEWESRRSYRDRSDGRKPSQGRVRDRSWDDRRDTESKRRSTRSNRDRDSYHERQRERERSTYDRSDRKRGNEFDRNERYKSQPDQNISIWSKPPNVTATTFSSDPENSTFSKSNSNIFGTAASFGFGGQATSHRMIFNQAKPIPVPQCATSVMPAKRPRLDQNINNIALVNKNPKQQNTATTKIDPQKMMLRVANWRSQSATLLAKQIIRNGSTSKIDNYVFKILLKKLRECVSSRLDVILGDKIVTSLNDILASYRMKFNECNDTPFFKAIMQKVEREIEENADGSVPNNDNSMNQRDLRFRSATAAKPSIYDNYNTAQGAQRYVLPNQSHVTTDKVISQGTKAQRLPKYPNAELKKNEVLEYQEDFYKMEPKLQEAVDDEIEQLVQCYMNACEPSNDPDEENVRNKILTNTVDEFKKIIKLQVTKRVLNITSGLCVRIFLSPKPPKRDVLEAFLQRHGVVSFKKSDNSKMFIAYCDSYENYDKILALQTATFGDNVGIQIKPLHITGPPAKKANNSNTGADQTEKNDSSKDMEEIDLTVTELDKSLEDRDDPDVMFIENKNDVVCIHDESFNLENTTDQIEEGVTNMTSGDSITGDREDTAEAKESEEVTENINNSLTTPANDNIGNSQENRNLTTLNSNTDEESAQINDSLAISSDNQDSNTVTEIQDKTISVNDDSQNSTGNTVTDSECKDEMYEENIVKDATLQSDNNLNKQNSIQDIIIDERNEVTETIDASNNNRDSDLMENDQVEEQICKEIDTESIDDLLNSINDIAEDDLEDF</sequence>
<feature type="compositionally biased region" description="Polar residues" evidence="1">
    <location>
        <begin position="320"/>
        <end position="349"/>
    </location>
</feature>
<accession>A0A212FG56</accession>
<organism evidence="2 3">
    <name type="scientific">Danaus plexippus plexippus</name>
    <dbReference type="NCBI Taxonomy" id="278856"/>
    <lineage>
        <taxon>Eukaryota</taxon>
        <taxon>Metazoa</taxon>
        <taxon>Ecdysozoa</taxon>
        <taxon>Arthropoda</taxon>
        <taxon>Hexapoda</taxon>
        <taxon>Insecta</taxon>
        <taxon>Pterygota</taxon>
        <taxon>Neoptera</taxon>
        <taxon>Endopterygota</taxon>
        <taxon>Lepidoptera</taxon>
        <taxon>Glossata</taxon>
        <taxon>Ditrysia</taxon>
        <taxon>Papilionoidea</taxon>
        <taxon>Nymphalidae</taxon>
        <taxon>Danainae</taxon>
        <taxon>Danaini</taxon>
        <taxon>Danaina</taxon>
        <taxon>Danaus</taxon>
        <taxon>Danaus</taxon>
    </lineage>
</organism>
<feature type="compositionally biased region" description="Polar residues" evidence="1">
    <location>
        <begin position="892"/>
        <end position="928"/>
    </location>
</feature>
<feature type="compositionally biased region" description="Basic and acidic residues" evidence="1">
    <location>
        <begin position="834"/>
        <end position="847"/>
    </location>
</feature>
<feature type="compositionally biased region" description="Basic and acidic residues" evidence="1">
    <location>
        <begin position="192"/>
        <end position="222"/>
    </location>
</feature>
<comment type="caution">
    <text evidence="2">The sequence shown here is derived from an EMBL/GenBank/DDBJ whole genome shotgun (WGS) entry which is preliminary data.</text>
</comment>
<dbReference type="AlphaFoldDB" id="A0A212FG56"/>
<name>A0A212FG56_DANPL</name>
<proteinExistence type="predicted"/>
<feature type="compositionally biased region" description="Polar residues" evidence="1">
    <location>
        <begin position="851"/>
        <end position="875"/>
    </location>
</feature>
<protein>
    <submittedName>
        <fullName evidence="2">Uncharacterized protein</fullName>
    </submittedName>
</protein>
<dbReference type="InParanoid" id="A0A212FG56"/>
<dbReference type="eggNOG" id="ENOG502RU7Q">
    <property type="taxonomic scope" value="Eukaryota"/>
</dbReference>
<reference evidence="2 3" key="1">
    <citation type="journal article" date="2011" name="Cell">
        <title>The monarch butterfly genome yields insights into long-distance migration.</title>
        <authorList>
            <person name="Zhan S."/>
            <person name="Merlin C."/>
            <person name="Boore J.L."/>
            <person name="Reppert S.M."/>
        </authorList>
    </citation>
    <scope>NUCLEOTIDE SEQUENCE [LARGE SCALE GENOMIC DNA]</scope>
    <source>
        <strain evidence="2">F-2</strain>
    </source>
</reference>